<evidence type="ECO:0000259" key="2">
    <source>
        <dbReference type="Pfam" id="PF04082"/>
    </source>
</evidence>
<sequence length="468" mass="52647">MASPESSNLGFPLQNQNWATIQPTHNNRRRCIEAFFQHFYDAHPFLPPREHFLESLKVGPPSEHLEIAIAYIGSRYIRGAPQDAYAIDLDCFVIQRNLPRDVSTVQTLLLFAIGLDGNNERKKAVEVLIKAQRFALNLGLNHQEYAATNGRGSFVCQESIRRTWWELYVVSVIVASLHGKRAFQLSGVISTTPLPCEADGSVNGVVPQLYTIEQFDDNSFLDEDIEWSSYAYRIAAARNLEQILQTDSIMFPDDAQTYSLDALLVNWSLHLPPSKVANFDQSGRFDEMMFQAHMITELSSLLLHQRFTTLEIPTTQTISSCTAQGTIEGHFSRFGNVHLIKATQAASNITKLVGIPTPFIQHSHFFICALTHSSISHLSRWAHLPLLAADEDLKEEIRMNAGALREMRTMWPSAQTAFSQVTIAAAKIFESRKNAAGDMFWRDLIGTENNDEDLALNYFTDIITAVNP</sequence>
<feature type="domain" description="Xylanolytic transcriptional activator regulatory" evidence="2">
    <location>
        <begin position="32"/>
        <end position="199"/>
    </location>
</feature>
<evidence type="ECO:0000256" key="1">
    <source>
        <dbReference type="ARBA" id="ARBA00023242"/>
    </source>
</evidence>
<name>A0ABR4C4A8_9HELO</name>
<dbReference type="EMBL" id="JAZHXI010000014">
    <property type="protein sequence ID" value="KAL2064341.1"/>
    <property type="molecule type" value="Genomic_DNA"/>
</dbReference>
<dbReference type="Pfam" id="PF04082">
    <property type="entry name" value="Fungal_trans"/>
    <property type="match status" value="1"/>
</dbReference>
<keyword evidence="1" id="KW-0539">Nucleus</keyword>
<gene>
    <name evidence="3" type="ORF">VTL71DRAFT_4835</name>
</gene>
<dbReference type="CDD" id="cd12148">
    <property type="entry name" value="fungal_TF_MHR"/>
    <property type="match status" value="1"/>
</dbReference>
<evidence type="ECO:0000313" key="3">
    <source>
        <dbReference type="EMBL" id="KAL2064341.1"/>
    </source>
</evidence>
<organism evidence="3 4">
    <name type="scientific">Oculimacula yallundae</name>
    <dbReference type="NCBI Taxonomy" id="86028"/>
    <lineage>
        <taxon>Eukaryota</taxon>
        <taxon>Fungi</taxon>
        <taxon>Dikarya</taxon>
        <taxon>Ascomycota</taxon>
        <taxon>Pezizomycotina</taxon>
        <taxon>Leotiomycetes</taxon>
        <taxon>Helotiales</taxon>
        <taxon>Ploettnerulaceae</taxon>
        <taxon>Oculimacula</taxon>
    </lineage>
</organism>
<dbReference type="PANTHER" id="PTHR47431:SF1">
    <property type="entry name" value="ZN(II)2CYS6 TRANSCRIPTION FACTOR (EUROFUNG)"/>
    <property type="match status" value="1"/>
</dbReference>
<evidence type="ECO:0000313" key="4">
    <source>
        <dbReference type="Proteomes" id="UP001595075"/>
    </source>
</evidence>
<reference evidence="3 4" key="1">
    <citation type="journal article" date="2024" name="Commun. Biol.">
        <title>Comparative genomic analysis of thermophilic fungi reveals convergent evolutionary adaptations and gene losses.</title>
        <authorList>
            <person name="Steindorff A.S."/>
            <person name="Aguilar-Pontes M.V."/>
            <person name="Robinson A.J."/>
            <person name="Andreopoulos B."/>
            <person name="LaButti K."/>
            <person name="Kuo A."/>
            <person name="Mondo S."/>
            <person name="Riley R."/>
            <person name="Otillar R."/>
            <person name="Haridas S."/>
            <person name="Lipzen A."/>
            <person name="Grimwood J."/>
            <person name="Schmutz J."/>
            <person name="Clum A."/>
            <person name="Reid I.D."/>
            <person name="Moisan M.C."/>
            <person name="Butler G."/>
            <person name="Nguyen T.T.M."/>
            <person name="Dewar K."/>
            <person name="Conant G."/>
            <person name="Drula E."/>
            <person name="Henrissat B."/>
            <person name="Hansel C."/>
            <person name="Singer S."/>
            <person name="Hutchinson M.I."/>
            <person name="de Vries R.P."/>
            <person name="Natvig D.O."/>
            <person name="Powell A.J."/>
            <person name="Tsang A."/>
            <person name="Grigoriev I.V."/>
        </authorList>
    </citation>
    <scope>NUCLEOTIDE SEQUENCE [LARGE SCALE GENOMIC DNA]</scope>
    <source>
        <strain evidence="3 4">CBS 494.80</strain>
    </source>
</reference>
<protein>
    <recommendedName>
        <fullName evidence="2">Xylanolytic transcriptional activator regulatory domain-containing protein</fullName>
    </recommendedName>
</protein>
<keyword evidence="4" id="KW-1185">Reference proteome</keyword>
<accession>A0ABR4C4A8</accession>
<dbReference type="Proteomes" id="UP001595075">
    <property type="component" value="Unassembled WGS sequence"/>
</dbReference>
<dbReference type="InterPro" id="IPR007219">
    <property type="entry name" value="XnlR_reg_dom"/>
</dbReference>
<dbReference type="PANTHER" id="PTHR47431">
    <property type="entry name" value="ZN(II)2CYS6 TRANSCRIPTION FACTOR (EUROFUNG)-RELATED"/>
    <property type="match status" value="1"/>
</dbReference>
<proteinExistence type="predicted"/>
<comment type="caution">
    <text evidence="3">The sequence shown here is derived from an EMBL/GenBank/DDBJ whole genome shotgun (WGS) entry which is preliminary data.</text>
</comment>